<dbReference type="InterPro" id="IPR036388">
    <property type="entry name" value="WH-like_DNA-bd_sf"/>
</dbReference>
<evidence type="ECO:0000259" key="1">
    <source>
        <dbReference type="Pfam" id="PF21906"/>
    </source>
</evidence>
<accession>A0A542ZSV9</accession>
<dbReference type="PIRSF" id="PIRSF019423">
    <property type="entry name" value="NMN_biosyn"/>
    <property type="match status" value="1"/>
</dbReference>
<evidence type="ECO:0000313" key="2">
    <source>
        <dbReference type="EMBL" id="TQL63421.1"/>
    </source>
</evidence>
<organism evidence="2 3">
    <name type="scientific">Propioniferax innocua</name>
    <dbReference type="NCBI Taxonomy" id="1753"/>
    <lineage>
        <taxon>Bacteria</taxon>
        <taxon>Bacillati</taxon>
        <taxon>Actinomycetota</taxon>
        <taxon>Actinomycetes</taxon>
        <taxon>Propionibacteriales</taxon>
        <taxon>Propionibacteriaceae</taxon>
        <taxon>Propioniferax</taxon>
    </lineage>
</organism>
<gene>
    <name evidence="2" type="ORF">FB460_1233</name>
</gene>
<dbReference type="OrthoDB" id="9786141at2"/>
<dbReference type="RefSeq" id="WP_142093144.1">
    <property type="nucleotide sequence ID" value="NZ_BAAAMD010000002.1"/>
</dbReference>
<comment type="caution">
    <text evidence="2">The sequence shown here is derived from an EMBL/GenBank/DDBJ whole genome shotgun (WGS) entry which is preliminary data.</text>
</comment>
<protein>
    <recommendedName>
        <fullName evidence="1">NrtR DNA-binding winged helix domain-containing protein</fullName>
    </recommendedName>
</protein>
<dbReference type="SUPFAM" id="SSF46785">
    <property type="entry name" value="Winged helix' DNA-binding domain"/>
    <property type="match status" value="1"/>
</dbReference>
<evidence type="ECO:0000313" key="3">
    <source>
        <dbReference type="Proteomes" id="UP000316196"/>
    </source>
</evidence>
<dbReference type="InterPro" id="IPR011213">
    <property type="entry name" value="NMN_biosyn"/>
</dbReference>
<keyword evidence="3" id="KW-1185">Reference proteome</keyword>
<dbReference type="InterPro" id="IPR054105">
    <property type="entry name" value="WHD_NrtR"/>
</dbReference>
<name>A0A542ZSV9_9ACTN</name>
<dbReference type="Proteomes" id="UP000316196">
    <property type="component" value="Unassembled WGS sequence"/>
</dbReference>
<proteinExistence type="predicted"/>
<dbReference type="AlphaFoldDB" id="A0A542ZSV9"/>
<dbReference type="Pfam" id="PF21906">
    <property type="entry name" value="WHD_NrtR"/>
    <property type="match status" value="1"/>
</dbReference>
<dbReference type="Gene3D" id="1.10.10.10">
    <property type="entry name" value="Winged helix-like DNA-binding domain superfamily/Winged helix DNA-binding domain"/>
    <property type="match status" value="1"/>
</dbReference>
<dbReference type="EMBL" id="VFOR01000001">
    <property type="protein sequence ID" value="TQL63421.1"/>
    <property type="molecule type" value="Genomic_DNA"/>
</dbReference>
<feature type="domain" description="NrtR DNA-binding winged helix" evidence="1">
    <location>
        <begin position="245"/>
        <end position="304"/>
    </location>
</feature>
<reference evidence="2 3" key="1">
    <citation type="submission" date="2019-06" db="EMBL/GenBank/DDBJ databases">
        <title>Sequencing the genomes of 1000 actinobacteria strains.</title>
        <authorList>
            <person name="Klenk H.-P."/>
        </authorList>
    </citation>
    <scope>NUCLEOTIDE SEQUENCE [LARGE SCALE GENOMIC DNA]</scope>
    <source>
        <strain evidence="2 3">DSM 8251</strain>
    </source>
</reference>
<sequence length="325" mass="36414">MTDASPTASGASAAELHAELVAVVLRADRTGVQVLAPGSPARLPSGPLRDDHESLQEGVRDFAVEQTGHRLGFVEQLYTFADLGRVGRDDHDDHDDRDDRLISISYLGLTRHVGKADNWRAVYDLLPWEDRRRSDSRTTVDALVDALRPWEAAGTDDADERRTRMAHLFGVGSATWRPELALQRYELLWEAGLVGEARRGRSDEHAPHTGTSVPTGEAMTWDHRRILATALSRLRAKLQYSPVVAELMPREFTLGQLQEVVESIVGQSVHKQNFRRAVQKDELVEPLDRMSHGTGGRPAQLHRFRDEALDERQQVGTKVPIHRSR</sequence>
<dbReference type="InterPro" id="IPR036390">
    <property type="entry name" value="WH_DNA-bd_sf"/>
</dbReference>